<dbReference type="PANTHER" id="PTHR37305:SF1">
    <property type="entry name" value="MEMBRANE PROTEIN"/>
    <property type="match status" value="1"/>
</dbReference>
<feature type="transmembrane region" description="Helical" evidence="1">
    <location>
        <begin position="115"/>
        <end position="138"/>
    </location>
</feature>
<feature type="transmembrane region" description="Helical" evidence="1">
    <location>
        <begin position="240"/>
        <end position="261"/>
    </location>
</feature>
<dbReference type="GO" id="GO:0005886">
    <property type="term" value="C:plasma membrane"/>
    <property type="evidence" value="ECO:0007669"/>
    <property type="project" value="UniProtKB-SubCell"/>
</dbReference>
<dbReference type="GO" id="GO:0140359">
    <property type="term" value="F:ABC-type transporter activity"/>
    <property type="evidence" value="ECO:0007669"/>
    <property type="project" value="InterPro"/>
</dbReference>
<dbReference type="GeneID" id="41323983"/>
<proteinExistence type="predicted"/>
<keyword evidence="3" id="KW-1185">Reference proteome</keyword>
<evidence type="ECO:0000313" key="3">
    <source>
        <dbReference type="Proteomes" id="UP000014070"/>
    </source>
</evidence>
<dbReference type="RefSeq" id="WP_020449441.1">
    <property type="nucleotide sequence ID" value="NC_021353.1"/>
</dbReference>
<dbReference type="PANTHER" id="PTHR37305">
    <property type="entry name" value="INTEGRAL MEMBRANE PROTEIN-RELATED"/>
    <property type="match status" value="1"/>
</dbReference>
<keyword evidence="1" id="KW-0812">Transmembrane</keyword>
<feature type="transmembrane region" description="Helical" evidence="1">
    <location>
        <begin position="60"/>
        <end position="78"/>
    </location>
</feature>
<keyword evidence="1" id="KW-0472">Membrane</keyword>
<reference evidence="2 3" key="1">
    <citation type="journal article" date="2013" name="Genome Announc.">
        <title>Genome sequence of 'Candidatus Methanomassiliicoccus intestinalis' Issoire-Mx1, a third thermoplasmatales-related methanogenic archaeon from human feces.</title>
        <authorList>
            <person name="Borrel G."/>
            <person name="Harris H.M."/>
            <person name="Parisot N."/>
            <person name="Gaci N."/>
            <person name="Tottey W."/>
            <person name="Mihajlovski A."/>
            <person name="Deane J."/>
            <person name="Gribaldo S."/>
            <person name="Bardot O."/>
            <person name="Peyretaillade E."/>
            <person name="Peyret P."/>
            <person name="O'Toole P.W."/>
            <person name="Brugere J.F."/>
        </authorList>
    </citation>
    <scope>NUCLEOTIDE SEQUENCE [LARGE SCALE GENOMIC DNA]</scope>
    <source>
        <strain evidence="2 3">Issoire-Mx1</strain>
    </source>
</reference>
<sequence length="266" mass="29283">MNAAQQTAKQLSSVTFFEFRNILKSWRFIIPLAITLGIFAMAFITGSDAARAHEYDPVEFLRAMVGSSALLLGIYAAVSSSDSLSSEYDKKTGLVLFTKPVSKYTIYSGKLLSRYLLGLIIISIYYVLAYLSCILVCSHAPVTLGLSFLLSLLYLFAAIGIAMFFSSISPKSMVATMLSFMTLVVLTLFIQSITISSFEPWYSFSYSSGAIENIVSDRCTIFTSNGAGSFSTNEYIPETVISTIVMGIYGVFSTLFSAVFFRYRTL</sequence>
<dbReference type="Proteomes" id="UP000014070">
    <property type="component" value="Chromosome"/>
</dbReference>
<evidence type="ECO:0000313" key="2">
    <source>
        <dbReference type="EMBL" id="AGN26916.1"/>
    </source>
</evidence>
<gene>
    <name evidence="2" type="ORF">MMINT_16150</name>
</gene>
<keyword evidence="1" id="KW-1133">Transmembrane helix</keyword>
<feature type="transmembrane region" description="Helical" evidence="1">
    <location>
        <begin position="177"/>
        <end position="198"/>
    </location>
</feature>
<dbReference type="KEGG" id="mer:MMINT_16150"/>
<protein>
    <submittedName>
        <fullName evidence="2">ABC-2 type transporter</fullName>
    </submittedName>
</protein>
<name>R9TB39_METII</name>
<dbReference type="EMBL" id="CP005934">
    <property type="protein sequence ID" value="AGN26916.1"/>
    <property type="molecule type" value="Genomic_DNA"/>
</dbReference>
<dbReference type="InParanoid" id="R9TB39"/>
<accession>R9TB39</accession>
<evidence type="ECO:0000256" key="1">
    <source>
        <dbReference type="SAM" id="Phobius"/>
    </source>
</evidence>
<feature type="transmembrane region" description="Helical" evidence="1">
    <location>
        <begin position="26"/>
        <end position="45"/>
    </location>
</feature>
<organism evidence="2 3">
    <name type="scientific">Methanomassiliicoccus intestinalis (strain Issoire-Mx1)</name>
    <dbReference type="NCBI Taxonomy" id="1295009"/>
    <lineage>
        <taxon>Archaea</taxon>
        <taxon>Methanobacteriati</taxon>
        <taxon>Thermoplasmatota</taxon>
        <taxon>Thermoplasmata</taxon>
        <taxon>Methanomassiliicoccales</taxon>
        <taxon>Methanomassiliicoccaceae</taxon>
        <taxon>Methanomassiliicoccus</taxon>
    </lineage>
</organism>
<feature type="transmembrane region" description="Helical" evidence="1">
    <location>
        <begin position="144"/>
        <end position="165"/>
    </location>
</feature>
<dbReference type="STRING" id="1295009.MMINT_16150"/>
<dbReference type="AlphaFoldDB" id="R9TB39"/>
<dbReference type="HOGENOM" id="CLU_1044285_0_0_2"/>
<dbReference type="Pfam" id="PF12679">
    <property type="entry name" value="ABC2_membrane_2"/>
    <property type="match status" value="1"/>
</dbReference>